<feature type="region of interest" description="Disordered" evidence="1">
    <location>
        <begin position="45"/>
        <end position="71"/>
    </location>
</feature>
<name>A0A1B4XDS5_9GAMM</name>
<organism evidence="2 3">
    <name type="scientific">Sulfuricaulis limicola</name>
    <dbReference type="NCBI Taxonomy" id="1620215"/>
    <lineage>
        <taxon>Bacteria</taxon>
        <taxon>Pseudomonadati</taxon>
        <taxon>Pseudomonadota</taxon>
        <taxon>Gammaproteobacteria</taxon>
        <taxon>Acidiferrobacterales</taxon>
        <taxon>Acidiferrobacteraceae</taxon>
        <taxon>Sulfuricaulis</taxon>
    </lineage>
</organism>
<dbReference type="AlphaFoldDB" id="A0A1B4XDS5"/>
<dbReference type="PROSITE" id="PS51257">
    <property type="entry name" value="PROKAR_LIPOPROTEIN"/>
    <property type="match status" value="1"/>
</dbReference>
<sequence length="71" mass="7740">MRMILVTILFALTLSACGEKKELKDTVFAPAVQAKDKARAVEDKLKEGAEKTREAVKASEQDAGAELQKGY</sequence>
<gene>
    <name evidence="2" type="ORF">SCL_0637</name>
</gene>
<dbReference type="KEGG" id="slim:SCL_0637"/>
<dbReference type="RefSeq" id="WP_096359872.1">
    <property type="nucleotide sequence ID" value="NZ_AP014879.1"/>
</dbReference>
<proteinExistence type="predicted"/>
<dbReference type="InParanoid" id="A0A1B4XDS5"/>
<evidence type="ECO:0008006" key="4">
    <source>
        <dbReference type="Google" id="ProtNLM"/>
    </source>
</evidence>
<reference evidence="2 3" key="1">
    <citation type="submission" date="2015-05" db="EMBL/GenBank/DDBJ databases">
        <title>Complete genome sequence of a sulfur-oxidizing gammaproteobacterium strain HA5.</title>
        <authorList>
            <person name="Miura A."/>
            <person name="Kojima H."/>
            <person name="Fukui M."/>
        </authorList>
    </citation>
    <scope>NUCLEOTIDE SEQUENCE [LARGE SCALE GENOMIC DNA]</scope>
    <source>
        <strain evidence="2 3">HA5</strain>
    </source>
</reference>
<evidence type="ECO:0000256" key="1">
    <source>
        <dbReference type="SAM" id="MobiDB-lite"/>
    </source>
</evidence>
<feature type="compositionally biased region" description="Basic and acidic residues" evidence="1">
    <location>
        <begin position="45"/>
        <end position="60"/>
    </location>
</feature>
<dbReference type="EMBL" id="AP014879">
    <property type="protein sequence ID" value="BAV32959.1"/>
    <property type="molecule type" value="Genomic_DNA"/>
</dbReference>
<evidence type="ECO:0000313" key="2">
    <source>
        <dbReference type="EMBL" id="BAV32959.1"/>
    </source>
</evidence>
<dbReference type="Proteomes" id="UP000243180">
    <property type="component" value="Chromosome"/>
</dbReference>
<accession>A0A1B4XDS5</accession>
<protein>
    <recommendedName>
        <fullName evidence="4">Lipoprotein</fullName>
    </recommendedName>
</protein>
<evidence type="ECO:0000313" key="3">
    <source>
        <dbReference type="Proteomes" id="UP000243180"/>
    </source>
</evidence>
<keyword evidence="3" id="KW-1185">Reference proteome</keyword>